<sequence>MTSERERVHKMEGAVASAQLYRAPDRRQPLIVRIAKGFNRTG</sequence>
<protein>
    <submittedName>
        <fullName evidence="1">Uncharacterized protein</fullName>
    </submittedName>
</protein>
<evidence type="ECO:0000313" key="1">
    <source>
        <dbReference type="EMBL" id="JAH48731.1"/>
    </source>
</evidence>
<name>A0A0E9T519_ANGAN</name>
<reference evidence="1" key="2">
    <citation type="journal article" date="2015" name="Fish Shellfish Immunol.">
        <title>Early steps in the European eel (Anguilla anguilla)-Vibrio vulnificus interaction in the gills: Role of the RtxA13 toxin.</title>
        <authorList>
            <person name="Callol A."/>
            <person name="Pajuelo D."/>
            <person name="Ebbesson L."/>
            <person name="Teles M."/>
            <person name="MacKenzie S."/>
            <person name="Amaro C."/>
        </authorList>
    </citation>
    <scope>NUCLEOTIDE SEQUENCE</scope>
</reference>
<dbReference type="AlphaFoldDB" id="A0A0E9T519"/>
<reference evidence="1" key="1">
    <citation type="submission" date="2014-11" db="EMBL/GenBank/DDBJ databases">
        <authorList>
            <person name="Amaro Gonzalez C."/>
        </authorList>
    </citation>
    <scope>NUCLEOTIDE SEQUENCE</scope>
</reference>
<accession>A0A0E9T519</accession>
<proteinExistence type="predicted"/>
<organism evidence="1">
    <name type="scientific">Anguilla anguilla</name>
    <name type="common">European freshwater eel</name>
    <name type="synonym">Muraena anguilla</name>
    <dbReference type="NCBI Taxonomy" id="7936"/>
    <lineage>
        <taxon>Eukaryota</taxon>
        <taxon>Metazoa</taxon>
        <taxon>Chordata</taxon>
        <taxon>Craniata</taxon>
        <taxon>Vertebrata</taxon>
        <taxon>Euteleostomi</taxon>
        <taxon>Actinopterygii</taxon>
        <taxon>Neopterygii</taxon>
        <taxon>Teleostei</taxon>
        <taxon>Anguilliformes</taxon>
        <taxon>Anguillidae</taxon>
        <taxon>Anguilla</taxon>
    </lineage>
</organism>
<dbReference type="EMBL" id="GBXM01059846">
    <property type="protein sequence ID" value="JAH48731.1"/>
    <property type="molecule type" value="Transcribed_RNA"/>
</dbReference>